<sequence length="463" mass="52874">MIIEKLSNHLQSVTTQIFAIFWFTFTLLLLLAFFIPSLDNRVYSALTSEQLETYQKQIVTSIRTNQISRLLVAPAKFAIDSTAPIRPILMDSNKRIIGALPDELPTVQQFVLQSANVSAPMVRNFNNIQLAGPFIVHLNTPENEPFLLYFVKTVNPQKEGVNFIFDHPALIVFLIMLFSSPILWWLAWRIAHPLRRLQHFAGLVSKGDFTLHKELEESGVYELRQLSKSLNQMTESLDNLLSTRQALLYSISHELRTPLTRLQLAVALIRRRQGESRELTRIETEAERLDQMINDLLQLSRNQLKSELERERFPITEIWQDVLEDTKFEAKQRNIHFKATCKIPDVAKYAINGNRSALASALENILRNALKYTNTSIEATFTLENNYLRIDIDDDGIGVPESEYSKIFTPFYRVDTARTRSTGGTGLGLAIVLNIIKQHHGEIGANKSRLKGLCITMKLPLDK</sequence>
<dbReference type="PRINTS" id="PR00344">
    <property type="entry name" value="BCTRLSENSOR"/>
</dbReference>
<evidence type="ECO:0000256" key="9">
    <source>
        <dbReference type="ARBA" id="ARBA00022777"/>
    </source>
</evidence>
<dbReference type="Pfam" id="PF00672">
    <property type="entry name" value="HAMP"/>
    <property type="match status" value="1"/>
</dbReference>
<dbReference type="SMART" id="SM00388">
    <property type="entry name" value="HisKA"/>
    <property type="match status" value="1"/>
</dbReference>
<dbReference type="CDD" id="cd00082">
    <property type="entry name" value="HisKA"/>
    <property type="match status" value="1"/>
</dbReference>
<feature type="coiled-coil region" evidence="14">
    <location>
        <begin position="272"/>
        <end position="302"/>
    </location>
</feature>
<dbReference type="SMART" id="SM00387">
    <property type="entry name" value="HATPase_c"/>
    <property type="match status" value="1"/>
</dbReference>
<dbReference type="SUPFAM" id="SSF47384">
    <property type="entry name" value="Homodimeric domain of signal transducing histidine kinase"/>
    <property type="match status" value="1"/>
</dbReference>
<dbReference type="InterPro" id="IPR036097">
    <property type="entry name" value="HisK_dim/P_sf"/>
</dbReference>
<organism evidence="18 19">
    <name type="scientific">Basfia succiniciproducens</name>
    <dbReference type="NCBI Taxonomy" id="653940"/>
    <lineage>
        <taxon>Bacteria</taxon>
        <taxon>Pseudomonadati</taxon>
        <taxon>Pseudomonadota</taxon>
        <taxon>Gammaproteobacteria</taxon>
        <taxon>Pasteurellales</taxon>
        <taxon>Pasteurellaceae</taxon>
        <taxon>Basfia</taxon>
    </lineage>
</organism>
<keyword evidence="5" id="KW-0597">Phosphoprotein</keyword>
<dbReference type="InterPro" id="IPR058125">
    <property type="entry name" value="CpxA"/>
</dbReference>
<evidence type="ECO:0000256" key="6">
    <source>
        <dbReference type="ARBA" id="ARBA00022679"/>
    </source>
</evidence>
<proteinExistence type="predicted"/>
<evidence type="ECO:0000256" key="10">
    <source>
        <dbReference type="ARBA" id="ARBA00022840"/>
    </source>
</evidence>
<comment type="caution">
    <text evidence="18">The sequence shown here is derived from an EMBL/GenBank/DDBJ whole genome shotgun (WGS) entry which is preliminary data.</text>
</comment>
<keyword evidence="13 15" id="KW-0472">Membrane</keyword>
<evidence type="ECO:0000256" key="15">
    <source>
        <dbReference type="SAM" id="Phobius"/>
    </source>
</evidence>
<keyword evidence="10" id="KW-0067">ATP-binding</keyword>
<dbReference type="InterPro" id="IPR005467">
    <property type="entry name" value="His_kinase_dom"/>
</dbReference>
<dbReference type="SUPFAM" id="SSF158472">
    <property type="entry name" value="HAMP domain-like"/>
    <property type="match status" value="1"/>
</dbReference>
<dbReference type="Pfam" id="PF02518">
    <property type="entry name" value="HATPase_c"/>
    <property type="match status" value="1"/>
</dbReference>
<keyword evidence="7 15" id="KW-0812">Transmembrane</keyword>
<dbReference type="SUPFAM" id="SSF55874">
    <property type="entry name" value="ATPase domain of HSP90 chaperone/DNA topoisomerase II/histidine kinase"/>
    <property type="match status" value="1"/>
</dbReference>
<keyword evidence="4" id="KW-1003">Cell membrane</keyword>
<feature type="transmembrane region" description="Helical" evidence="15">
    <location>
        <begin position="12"/>
        <end position="35"/>
    </location>
</feature>
<evidence type="ECO:0000256" key="7">
    <source>
        <dbReference type="ARBA" id="ARBA00022692"/>
    </source>
</evidence>
<dbReference type="EMBL" id="FMUQ01000014">
    <property type="protein sequence ID" value="SCY17876.1"/>
    <property type="molecule type" value="Genomic_DNA"/>
</dbReference>
<dbReference type="Gene3D" id="3.30.450.210">
    <property type="entry name" value="Two-component sensor protein CpxA, periplasmic domain"/>
    <property type="match status" value="1"/>
</dbReference>
<evidence type="ECO:0000256" key="11">
    <source>
        <dbReference type="ARBA" id="ARBA00022989"/>
    </source>
</evidence>
<name>A0A1G5DT26_9PAST</name>
<evidence type="ECO:0000256" key="2">
    <source>
        <dbReference type="ARBA" id="ARBA00004651"/>
    </source>
</evidence>
<dbReference type="Gene3D" id="3.30.565.10">
    <property type="entry name" value="Histidine kinase-like ATPase, C-terminal domain"/>
    <property type="match status" value="1"/>
</dbReference>
<dbReference type="InterPro" id="IPR003594">
    <property type="entry name" value="HATPase_dom"/>
</dbReference>
<gene>
    <name evidence="18" type="ORF">SAMN02910354_01745</name>
</gene>
<keyword evidence="12" id="KW-0902">Two-component regulatory system</keyword>
<dbReference type="EC" id="2.7.13.3" evidence="3"/>
<dbReference type="InterPro" id="IPR038515">
    <property type="entry name" value="CpxA_peri_sf"/>
</dbReference>
<comment type="subcellular location">
    <subcellularLocation>
        <location evidence="2">Cell membrane</location>
        <topology evidence="2">Multi-pass membrane protein</topology>
    </subcellularLocation>
</comment>
<keyword evidence="19" id="KW-1185">Reference proteome</keyword>
<dbReference type="PROSITE" id="PS50109">
    <property type="entry name" value="HIS_KIN"/>
    <property type="match status" value="1"/>
</dbReference>
<accession>A0A1G5DT26</accession>
<evidence type="ECO:0000256" key="12">
    <source>
        <dbReference type="ARBA" id="ARBA00023012"/>
    </source>
</evidence>
<dbReference type="NCBIfam" id="NF007007">
    <property type="entry name" value="PRK09470.1"/>
    <property type="match status" value="1"/>
</dbReference>
<dbReference type="GO" id="GO:0016301">
    <property type="term" value="F:kinase activity"/>
    <property type="evidence" value="ECO:0007669"/>
    <property type="project" value="UniProtKB-KW"/>
</dbReference>
<evidence type="ECO:0000256" key="5">
    <source>
        <dbReference type="ARBA" id="ARBA00022553"/>
    </source>
</evidence>
<dbReference type="Gene3D" id="6.10.340.10">
    <property type="match status" value="1"/>
</dbReference>
<comment type="catalytic activity">
    <reaction evidence="1">
        <text>ATP + protein L-histidine = ADP + protein N-phospho-L-histidine.</text>
        <dbReference type="EC" id="2.7.13.3"/>
    </reaction>
</comment>
<dbReference type="InterPro" id="IPR003661">
    <property type="entry name" value="HisK_dim/P_dom"/>
</dbReference>
<dbReference type="Proteomes" id="UP000199588">
    <property type="component" value="Unassembled WGS sequence"/>
</dbReference>
<feature type="domain" description="Histidine kinase" evidence="16">
    <location>
        <begin position="250"/>
        <end position="463"/>
    </location>
</feature>
<evidence type="ECO:0000259" key="17">
    <source>
        <dbReference type="PROSITE" id="PS50885"/>
    </source>
</evidence>
<dbReference type="InterPro" id="IPR003660">
    <property type="entry name" value="HAMP_dom"/>
</dbReference>
<evidence type="ECO:0000256" key="14">
    <source>
        <dbReference type="SAM" id="Coils"/>
    </source>
</evidence>
<dbReference type="CDD" id="cd06225">
    <property type="entry name" value="HAMP"/>
    <property type="match status" value="1"/>
</dbReference>
<evidence type="ECO:0000256" key="13">
    <source>
        <dbReference type="ARBA" id="ARBA00023136"/>
    </source>
</evidence>
<dbReference type="PANTHER" id="PTHR45528:SF1">
    <property type="entry name" value="SENSOR HISTIDINE KINASE CPXA"/>
    <property type="match status" value="1"/>
</dbReference>
<evidence type="ECO:0000313" key="18">
    <source>
        <dbReference type="EMBL" id="SCY17876.1"/>
    </source>
</evidence>
<dbReference type="PANTHER" id="PTHR45528">
    <property type="entry name" value="SENSOR HISTIDINE KINASE CPXA"/>
    <property type="match status" value="1"/>
</dbReference>
<dbReference type="InterPro" id="IPR004358">
    <property type="entry name" value="Sig_transdc_His_kin-like_C"/>
</dbReference>
<keyword evidence="11 15" id="KW-1133">Transmembrane helix</keyword>
<evidence type="ECO:0000256" key="4">
    <source>
        <dbReference type="ARBA" id="ARBA00022475"/>
    </source>
</evidence>
<evidence type="ECO:0000256" key="8">
    <source>
        <dbReference type="ARBA" id="ARBA00022741"/>
    </source>
</evidence>
<dbReference type="Gene3D" id="1.10.287.130">
    <property type="match status" value="1"/>
</dbReference>
<protein>
    <recommendedName>
        <fullName evidence="3">histidine kinase</fullName>
        <ecNumber evidence="3">2.7.13.3</ecNumber>
    </recommendedName>
</protein>
<evidence type="ECO:0000313" key="19">
    <source>
        <dbReference type="Proteomes" id="UP000199588"/>
    </source>
</evidence>
<dbReference type="InterPro" id="IPR050398">
    <property type="entry name" value="HssS/ArlS-like"/>
</dbReference>
<keyword evidence="14" id="KW-0175">Coiled coil</keyword>
<feature type="transmembrane region" description="Helical" evidence="15">
    <location>
        <begin position="169"/>
        <end position="188"/>
    </location>
</feature>
<dbReference type="Pfam" id="PF00512">
    <property type="entry name" value="HisKA"/>
    <property type="match status" value="1"/>
</dbReference>
<dbReference type="SMART" id="SM00304">
    <property type="entry name" value="HAMP"/>
    <property type="match status" value="1"/>
</dbReference>
<feature type="domain" description="HAMP" evidence="17">
    <location>
        <begin position="188"/>
        <end position="242"/>
    </location>
</feature>
<evidence type="ECO:0000256" key="3">
    <source>
        <dbReference type="ARBA" id="ARBA00012438"/>
    </source>
</evidence>
<dbReference type="InterPro" id="IPR036890">
    <property type="entry name" value="HATPase_C_sf"/>
</dbReference>
<dbReference type="PROSITE" id="PS50885">
    <property type="entry name" value="HAMP"/>
    <property type="match status" value="1"/>
</dbReference>
<reference evidence="18 19" key="1">
    <citation type="submission" date="2016-10" db="EMBL/GenBank/DDBJ databases">
        <authorList>
            <person name="Varghese N."/>
            <person name="Submissions S."/>
        </authorList>
    </citation>
    <scope>NUCLEOTIDE SEQUENCE [LARGE SCALE GENOMIC DNA]</scope>
    <source>
        <strain evidence="18 19">DSM 22022</strain>
    </source>
</reference>
<keyword evidence="6" id="KW-0808">Transferase</keyword>
<keyword evidence="8" id="KW-0547">Nucleotide-binding</keyword>
<evidence type="ECO:0000259" key="16">
    <source>
        <dbReference type="PROSITE" id="PS50109"/>
    </source>
</evidence>
<evidence type="ECO:0000256" key="1">
    <source>
        <dbReference type="ARBA" id="ARBA00000085"/>
    </source>
</evidence>
<keyword evidence="9 18" id="KW-0418">Kinase</keyword>
<dbReference type="RefSeq" id="WP_090656185.1">
    <property type="nucleotide sequence ID" value="NZ_CP015031.1"/>
</dbReference>